<dbReference type="Pfam" id="PF22014">
    <property type="entry name" value="DUF6932"/>
    <property type="match status" value="1"/>
</dbReference>
<dbReference type="Proteomes" id="UP001424532">
    <property type="component" value="Unassembled WGS sequence"/>
</dbReference>
<evidence type="ECO:0000313" key="1">
    <source>
        <dbReference type="EMBL" id="MEN8639621.1"/>
    </source>
</evidence>
<accession>A0ABV0DGI4</accession>
<gene>
    <name evidence="1" type="ORF">ABFE88_08165</name>
</gene>
<reference evidence="1 2" key="1">
    <citation type="submission" date="2024-05" db="EMBL/GenBank/DDBJ databases">
        <title>Sequence of Lycoming College course isolates.</title>
        <authorList>
            <person name="Reigle C.A."/>
            <person name="Newman J.D."/>
        </authorList>
    </citation>
    <scope>NUCLEOTIDE SEQUENCE [LARGE SCALE GENOMIC DNA]</scope>
    <source>
        <strain evidence="1 2">CAR-09</strain>
    </source>
</reference>
<sequence>MVLEGFLSHRAELHRIGITGGLQWLNGSFMENVELLEGRPPNDMDVVTFADVSTAVQAALTPDDIRILTDNPWIKDNFKVDFYLTLLSDHPEALIELAAYWYSMWAHRRSQQWKGFLSVSLDPAFDQQASDLLAVRKQEIQNEQN</sequence>
<name>A0ABV0DGI4_9PSED</name>
<comment type="caution">
    <text evidence="1">The sequence shown here is derived from an EMBL/GenBank/DDBJ whole genome shotgun (WGS) entry which is preliminary data.</text>
</comment>
<protein>
    <submittedName>
        <fullName evidence="1">Uncharacterized protein</fullName>
    </submittedName>
</protein>
<proteinExistence type="predicted"/>
<dbReference type="InterPro" id="IPR053860">
    <property type="entry name" value="DUF6932"/>
</dbReference>
<dbReference type="EMBL" id="JBDLYL010000006">
    <property type="protein sequence ID" value="MEN8639621.1"/>
    <property type="molecule type" value="Genomic_DNA"/>
</dbReference>
<organism evidence="1 2">
    <name type="scientific">Pseudomonas sichuanensis</name>
    <dbReference type="NCBI Taxonomy" id="2213015"/>
    <lineage>
        <taxon>Bacteria</taxon>
        <taxon>Pseudomonadati</taxon>
        <taxon>Pseudomonadota</taxon>
        <taxon>Gammaproteobacteria</taxon>
        <taxon>Pseudomonadales</taxon>
        <taxon>Pseudomonadaceae</taxon>
        <taxon>Pseudomonas</taxon>
    </lineage>
</organism>
<keyword evidence="2" id="KW-1185">Reference proteome</keyword>
<evidence type="ECO:0000313" key="2">
    <source>
        <dbReference type="Proteomes" id="UP001424532"/>
    </source>
</evidence>